<dbReference type="AlphaFoldDB" id="A0A371I7W4"/>
<protein>
    <submittedName>
        <fullName evidence="2">Uncharacterized protein</fullName>
    </submittedName>
</protein>
<accession>A0A371I7W4</accession>
<evidence type="ECO:0000313" key="2">
    <source>
        <dbReference type="EMBL" id="RDY11109.1"/>
    </source>
</evidence>
<sequence length="67" mass="7672">MDNLEWRVLNDMLTKFWTYVCIFCGMLSLLAYFPLSEAKSAMLIYALVSCIEKENDVVNGEDETAIV</sequence>
<keyword evidence="1" id="KW-0472">Membrane</keyword>
<proteinExistence type="predicted"/>
<keyword evidence="3" id="KW-1185">Reference proteome</keyword>
<comment type="caution">
    <text evidence="2">The sequence shown here is derived from an EMBL/GenBank/DDBJ whole genome shotgun (WGS) entry which is preliminary data.</text>
</comment>
<reference evidence="2" key="1">
    <citation type="submission" date="2018-05" db="EMBL/GenBank/DDBJ databases">
        <title>Draft genome of Mucuna pruriens seed.</title>
        <authorList>
            <person name="Nnadi N.E."/>
            <person name="Vos R."/>
            <person name="Hasami M.H."/>
            <person name="Devisetty U.K."/>
            <person name="Aguiy J.C."/>
        </authorList>
    </citation>
    <scope>NUCLEOTIDE SEQUENCE [LARGE SCALE GENOMIC DNA]</scope>
    <source>
        <strain evidence="2">JCA_2017</strain>
    </source>
</reference>
<feature type="transmembrane region" description="Helical" evidence="1">
    <location>
        <begin position="16"/>
        <end position="35"/>
    </location>
</feature>
<gene>
    <name evidence="2" type="ORF">CR513_04278</name>
</gene>
<evidence type="ECO:0000256" key="1">
    <source>
        <dbReference type="SAM" id="Phobius"/>
    </source>
</evidence>
<organism evidence="2 3">
    <name type="scientific">Mucuna pruriens</name>
    <name type="common">Velvet bean</name>
    <name type="synonym">Dolichos pruriens</name>
    <dbReference type="NCBI Taxonomy" id="157652"/>
    <lineage>
        <taxon>Eukaryota</taxon>
        <taxon>Viridiplantae</taxon>
        <taxon>Streptophyta</taxon>
        <taxon>Embryophyta</taxon>
        <taxon>Tracheophyta</taxon>
        <taxon>Spermatophyta</taxon>
        <taxon>Magnoliopsida</taxon>
        <taxon>eudicotyledons</taxon>
        <taxon>Gunneridae</taxon>
        <taxon>Pentapetalae</taxon>
        <taxon>rosids</taxon>
        <taxon>fabids</taxon>
        <taxon>Fabales</taxon>
        <taxon>Fabaceae</taxon>
        <taxon>Papilionoideae</taxon>
        <taxon>50 kb inversion clade</taxon>
        <taxon>NPAAA clade</taxon>
        <taxon>indigoferoid/millettioid clade</taxon>
        <taxon>Phaseoleae</taxon>
        <taxon>Mucuna</taxon>
    </lineage>
</organism>
<feature type="non-terminal residue" evidence="2">
    <location>
        <position position="67"/>
    </location>
</feature>
<dbReference type="EMBL" id="QJKJ01000707">
    <property type="protein sequence ID" value="RDY11109.1"/>
    <property type="molecule type" value="Genomic_DNA"/>
</dbReference>
<keyword evidence="1" id="KW-0812">Transmembrane</keyword>
<feature type="non-terminal residue" evidence="2">
    <location>
        <position position="1"/>
    </location>
</feature>
<name>A0A371I7W4_MUCPR</name>
<dbReference type="Proteomes" id="UP000257109">
    <property type="component" value="Unassembled WGS sequence"/>
</dbReference>
<evidence type="ECO:0000313" key="3">
    <source>
        <dbReference type="Proteomes" id="UP000257109"/>
    </source>
</evidence>
<keyword evidence="1" id="KW-1133">Transmembrane helix</keyword>